<proteinExistence type="predicted"/>
<gene>
    <name evidence="2" type="ORF">CTTA_4067</name>
</gene>
<name>A0A5A7MHA8_COMTE</name>
<protein>
    <recommendedName>
        <fullName evidence="4">Mu-like prophage I protein</fullName>
    </recommendedName>
</protein>
<comment type="caution">
    <text evidence="2">The sequence shown here is derived from an EMBL/GenBank/DDBJ whole genome shotgun (WGS) entry which is preliminary data.</text>
</comment>
<evidence type="ECO:0000313" key="3">
    <source>
        <dbReference type="Proteomes" id="UP000323105"/>
    </source>
</evidence>
<keyword evidence="1" id="KW-0732">Signal</keyword>
<sequence>MAGMPSKTARLAVLTAAALGAAVAACSFTLGDINTQQPNANGRYLLQFTPGQDFTPSDGRPMDVPAWRINAAIANSVINRFNTAQPLVIDYEHQTLHKETNGQPAPAAGWIHGLRWVEGSGLFAEVELTARALQEIAAGEYRYFSPVFLYSPETGDVLKATMGALTNNPAIHGMQALNAMQAAASAQFSNPQTRPTEEPMNPLLKALLAALGLPETTTEQAALTAVQTHKDTAEAARTALALKAEDGATAVTAACSALTAKTPDPAKFVPVDALTQLQGQLAALTAQQQADQVEKLIQPALADGRLLPAMEPWARDLGKTNMAALTAYLQTAQPVAALASTQTGGKAPAALATGAHGLSQDELAACSAMGVDPEAFAKTKAAS</sequence>
<dbReference type="EMBL" id="BKBW01000009">
    <property type="protein sequence ID" value="GEQ77062.1"/>
    <property type="molecule type" value="Genomic_DNA"/>
</dbReference>
<dbReference type="PROSITE" id="PS51257">
    <property type="entry name" value="PROKAR_LIPOPROTEIN"/>
    <property type="match status" value="1"/>
</dbReference>
<dbReference type="InterPro" id="IPR012106">
    <property type="entry name" value="Phage_Mu_Gp1"/>
</dbReference>
<organism evidence="2 3">
    <name type="scientific">Comamonas testosteroni</name>
    <name type="common">Pseudomonas testosteroni</name>
    <dbReference type="NCBI Taxonomy" id="285"/>
    <lineage>
        <taxon>Bacteria</taxon>
        <taxon>Pseudomonadati</taxon>
        <taxon>Pseudomonadota</taxon>
        <taxon>Betaproteobacteria</taxon>
        <taxon>Burkholderiales</taxon>
        <taxon>Comamonadaceae</taxon>
        <taxon>Comamonas</taxon>
    </lineage>
</organism>
<reference evidence="2 3" key="1">
    <citation type="journal article" date="2019" name="Microbiol. Resour. Announc.">
        <title>Draft Genome Sequence of Comamonas testosteroni TA441, a Bacterium That Has a Cryptic Phenol Degradation Gene Cluster.</title>
        <authorList>
            <person name="Arai H."/>
            <person name="Ishii M."/>
        </authorList>
    </citation>
    <scope>NUCLEOTIDE SEQUENCE [LARGE SCALE GENOMIC DNA]</scope>
    <source>
        <strain evidence="2 3">TA441</strain>
    </source>
</reference>
<dbReference type="PIRSF" id="PIRSF016624">
    <property type="entry name" value="Mu_prophg_I"/>
    <property type="match status" value="1"/>
</dbReference>
<feature type="chain" id="PRO_5022853803" description="Mu-like prophage I protein" evidence="1">
    <location>
        <begin position="25"/>
        <end position="383"/>
    </location>
</feature>
<evidence type="ECO:0000313" key="2">
    <source>
        <dbReference type="EMBL" id="GEQ77062.1"/>
    </source>
</evidence>
<accession>A0A5A7MHA8</accession>
<evidence type="ECO:0008006" key="4">
    <source>
        <dbReference type="Google" id="ProtNLM"/>
    </source>
</evidence>
<dbReference type="Pfam" id="PF10123">
    <property type="entry name" value="Mu-like_Pro"/>
    <property type="match status" value="1"/>
</dbReference>
<feature type="signal peptide" evidence="1">
    <location>
        <begin position="1"/>
        <end position="24"/>
    </location>
</feature>
<dbReference type="Proteomes" id="UP000323105">
    <property type="component" value="Unassembled WGS sequence"/>
</dbReference>
<evidence type="ECO:0000256" key="1">
    <source>
        <dbReference type="SAM" id="SignalP"/>
    </source>
</evidence>
<dbReference type="AlphaFoldDB" id="A0A5A7MHA8"/>